<accession>A0A0A9BF38</accession>
<sequence length="34" mass="3824">MVRLVRAQTEAGSKGRKNRIPMTPQPHHLMLAVV</sequence>
<evidence type="ECO:0000256" key="1">
    <source>
        <dbReference type="SAM" id="MobiDB-lite"/>
    </source>
</evidence>
<protein>
    <submittedName>
        <fullName evidence="2">Uncharacterized protein</fullName>
    </submittedName>
</protein>
<evidence type="ECO:0000313" key="2">
    <source>
        <dbReference type="EMBL" id="JAD59855.1"/>
    </source>
</evidence>
<dbReference type="AlphaFoldDB" id="A0A0A9BF38"/>
<reference evidence="2" key="2">
    <citation type="journal article" date="2015" name="Data Brief">
        <title>Shoot transcriptome of the giant reed, Arundo donax.</title>
        <authorList>
            <person name="Barrero R.A."/>
            <person name="Guerrero F.D."/>
            <person name="Moolhuijzen P."/>
            <person name="Goolsby J.A."/>
            <person name="Tidwell J."/>
            <person name="Bellgard S.E."/>
            <person name="Bellgard M.I."/>
        </authorList>
    </citation>
    <scope>NUCLEOTIDE SEQUENCE</scope>
    <source>
        <tissue evidence="2">Shoot tissue taken approximately 20 cm above the soil surface</tissue>
    </source>
</reference>
<feature type="region of interest" description="Disordered" evidence="1">
    <location>
        <begin position="1"/>
        <end position="25"/>
    </location>
</feature>
<dbReference type="EMBL" id="GBRH01238040">
    <property type="protein sequence ID" value="JAD59855.1"/>
    <property type="molecule type" value="Transcribed_RNA"/>
</dbReference>
<reference evidence="2" key="1">
    <citation type="submission" date="2014-09" db="EMBL/GenBank/DDBJ databases">
        <authorList>
            <person name="Magalhaes I.L.F."/>
            <person name="Oliveira U."/>
            <person name="Santos F.R."/>
            <person name="Vidigal T.H.D.A."/>
            <person name="Brescovit A.D."/>
            <person name="Santos A.J."/>
        </authorList>
    </citation>
    <scope>NUCLEOTIDE SEQUENCE</scope>
    <source>
        <tissue evidence="2">Shoot tissue taken approximately 20 cm above the soil surface</tissue>
    </source>
</reference>
<name>A0A0A9BF38_ARUDO</name>
<proteinExistence type="predicted"/>
<organism evidence="2">
    <name type="scientific">Arundo donax</name>
    <name type="common">Giant reed</name>
    <name type="synonym">Donax arundinaceus</name>
    <dbReference type="NCBI Taxonomy" id="35708"/>
    <lineage>
        <taxon>Eukaryota</taxon>
        <taxon>Viridiplantae</taxon>
        <taxon>Streptophyta</taxon>
        <taxon>Embryophyta</taxon>
        <taxon>Tracheophyta</taxon>
        <taxon>Spermatophyta</taxon>
        <taxon>Magnoliopsida</taxon>
        <taxon>Liliopsida</taxon>
        <taxon>Poales</taxon>
        <taxon>Poaceae</taxon>
        <taxon>PACMAD clade</taxon>
        <taxon>Arundinoideae</taxon>
        <taxon>Arundineae</taxon>
        <taxon>Arundo</taxon>
    </lineage>
</organism>